<dbReference type="RefSeq" id="WP_059519658.1">
    <property type="nucleotide sequence ID" value="NZ_LOWA01000049.1"/>
</dbReference>
<name>A0A103DY59_9BURK</name>
<dbReference type="InterPro" id="IPR011050">
    <property type="entry name" value="Pectin_lyase_fold/virulence"/>
</dbReference>
<dbReference type="InterPro" id="IPR039448">
    <property type="entry name" value="Beta_helix"/>
</dbReference>
<dbReference type="Gene3D" id="2.160.20.10">
    <property type="entry name" value="Single-stranded right-handed beta-helix, Pectin lyase-like"/>
    <property type="match status" value="1"/>
</dbReference>
<evidence type="ECO:0000313" key="4">
    <source>
        <dbReference type="Proteomes" id="UP000062788"/>
    </source>
</evidence>
<gene>
    <name evidence="3" type="ORF">WS67_20200</name>
</gene>
<protein>
    <recommendedName>
        <fullName evidence="2">Right handed beta helix domain-containing protein</fullName>
    </recommendedName>
</protein>
<dbReference type="OrthoDB" id="4710199at2"/>
<dbReference type="EMBL" id="LOWA01000049">
    <property type="protein sequence ID" value="KVE24873.1"/>
    <property type="molecule type" value="Genomic_DNA"/>
</dbReference>
<dbReference type="InterPro" id="IPR006626">
    <property type="entry name" value="PbH1"/>
</dbReference>
<dbReference type="Proteomes" id="UP000062788">
    <property type="component" value="Unassembled WGS sequence"/>
</dbReference>
<reference evidence="3 4" key="1">
    <citation type="submission" date="2015-11" db="EMBL/GenBank/DDBJ databases">
        <title>Expanding the genomic diversity of Burkholderia species for the development of highly accurate diagnostics.</title>
        <authorList>
            <person name="Sahl J."/>
            <person name="Keim P."/>
            <person name="Wagner D."/>
        </authorList>
    </citation>
    <scope>NUCLEOTIDE SEQUENCE [LARGE SCALE GENOMIC DNA]</scope>
    <source>
        <strain evidence="3 4">TSV85</strain>
    </source>
</reference>
<sequence>MTRSLPALAALVAALSVAAAGQAAQPAAPAPLAAALPDVTLHPAGDNTDQADTIQRALDSLQAGQRLVFAPGQYVVGRSLVVKTLQAVVSGYGATLIATNDADQTIEMRGQNSTLVGVTLVGTGTTRLATPNSTKVDVEGSGIQVLDVTIRGGASAGIFVFSGADVAVVGNTVQDTLADGIHTTHGSRNVLVRDNTVKNTGDDMVAVVSYIPDGKMCSNVLIQNNKLLGNYWGRGATVVGGADVTITGNTVQNVEKAAGILVAQEDSWNTYNSTNVVVSNNDVSNIELPNPNNPRDPAYMGGIEINTWPSGKVTRVSVTGNRVSRTHYQGLRTLGNVCDVNVSGNAFASINDTPIALLQAAGCSASQLICQANTLDGNPLPPPPGCSTTGSISVTGANVSRMPIVREYLRQTSTASVAKR</sequence>
<feature type="signal peptide" evidence="1">
    <location>
        <begin position="1"/>
        <end position="19"/>
    </location>
</feature>
<organism evidence="3 4">
    <name type="scientific">Burkholderia singularis</name>
    <dbReference type="NCBI Taxonomy" id="1503053"/>
    <lineage>
        <taxon>Bacteria</taxon>
        <taxon>Pseudomonadati</taxon>
        <taxon>Pseudomonadota</taxon>
        <taxon>Betaproteobacteria</taxon>
        <taxon>Burkholderiales</taxon>
        <taxon>Burkholderiaceae</taxon>
        <taxon>Burkholderia</taxon>
        <taxon>pseudomallei group</taxon>
    </lineage>
</organism>
<evidence type="ECO:0000313" key="3">
    <source>
        <dbReference type="EMBL" id="KVE24873.1"/>
    </source>
</evidence>
<keyword evidence="1" id="KW-0732">Signal</keyword>
<dbReference type="AlphaFoldDB" id="A0A103DY59"/>
<dbReference type="InterPro" id="IPR012334">
    <property type="entry name" value="Pectin_lyas_fold"/>
</dbReference>
<feature type="domain" description="Right handed beta helix" evidence="2">
    <location>
        <begin position="131"/>
        <end position="251"/>
    </location>
</feature>
<keyword evidence="4" id="KW-1185">Reference proteome</keyword>
<dbReference type="Pfam" id="PF13229">
    <property type="entry name" value="Beta_helix"/>
    <property type="match status" value="1"/>
</dbReference>
<dbReference type="SUPFAM" id="SSF51126">
    <property type="entry name" value="Pectin lyase-like"/>
    <property type="match status" value="1"/>
</dbReference>
<dbReference type="SMART" id="SM00710">
    <property type="entry name" value="PbH1"/>
    <property type="match status" value="7"/>
</dbReference>
<proteinExistence type="predicted"/>
<comment type="caution">
    <text evidence="3">The sequence shown here is derived from an EMBL/GenBank/DDBJ whole genome shotgun (WGS) entry which is preliminary data.</text>
</comment>
<evidence type="ECO:0000256" key="1">
    <source>
        <dbReference type="SAM" id="SignalP"/>
    </source>
</evidence>
<evidence type="ECO:0000259" key="2">
    <source>
        <dbReference type="Pfam" id="PF13229"/>
    </source>
</evidence>
<feature type="chain" id="PRO_5007114295" description="Right handed beta helix domain-containing protein" evidence="1">
    <location>
        <begin position="20"/>
        <end position="420"/>
    </location>
</feature>
<accession>A0A103DY59</accession>